<feature type="chain" id="PRO_5029882624" evidence="1">
    <location>
        <begin position="32"/>
        <end position="131"/>
    </location>
</feature>
<reference evidence="2 3" key="1">
    <citation type="journal article" date="2020" name="J. Phycol.">
        <title>Comparative genome analysis reveals Cyanidiococcus gen. nov., a new extremophilic red algal genus sister to Cyanidioschyzon (Cyanidioschyzonaceae, Rhodophyta).</title>
        <authorList>
            <person name="Liu S.-L."/>
            <person name="Chiang Y.-R."/>
            <person name="Yoon H.S."/>
            <person name="Fu H.-Y."/>
        </authorList>
    </citation>
    <scope>NUCLEOTIDE SEQUENCE [LARGE SCALE GENOMIC DNA]</scope>
    <source>
        <strain evidence="2 3">THAL066</strain>
    </source>
</reference>
<dbReference type="OrthoDB" id="10539189at2759"/>
<organism evidence="2 3">
    <name type="scientific">Cyanidiococcus yangmingshanensis</name>
    <dbReference type="NCBI Taxonomy" id="2690220"/>
    <lineage>
        <taxon>Eukaryota</taxon>
        <taxon>Rhodophyta</taxon>
        <taxon>Bangiophyceae</taxon>
        <taxon>Cyanidiales</taxon>
        <taxon>Cyanidiaceae</taxon>
        <taxon>Cyanidiococcus</taxon>
    </lineage>
</organism>
<name>A0A7J7IGH3_9RHOD</name>
<sequence length="131" mass="13933">MISIRNTCKRLFFGLLALSLALSLLGAVCEAVSSSVETTFQQALKENTELRAIVAQLRELVSAKEKGIAYENPIRLQRLNLGGNPLLRATTATGNGNLVLECAYAGRLLYRFTCGSGGTTASTFTGVATCT</sequence>
<dbReference type="EMBL" id="VWRR01000011">
    <property type="protein sequence ID" value="KAF6002206.1"/>
    <property type="molecule type" value="Genomic_DNA"/>
</dbReference>
<dbReference type="Proteomes" id="UP000530660">
    <property type="component" value="Unassembled WGS sequence"/>
</dbReference>
<evidence type="ECO:0000256" key="1">
    <source>
        <dbReference type="SAM" id="SignalP"/>
    </source>
</evidence>
<evidence type="ECO:0000313" key="2">
    <source>
        <dbReference type="EMBL" id="KAF6002206.1"/>
    </source>
</evidence>
<comment type="caution">
    <text evidence="2">The sequence shown here is derived from an EMBL/GenBank/DDBJ whole genome shotgun (WGS) entry which is preliminary data.</text>
</comment>
<proteinExistence type="predicted"/>
<gene>
    <name evidence="2" type="ORF">F1559_002540</name>
</gene>
<dbReference type="AlphaFoldDB" id="A0A7J7IGH3"/>
<protein>
    <submittedName>
        <fullName evidence="2">Uncharacterized protein</fullName>
    </submittedName>
</protein>
<accession>A0A7J7IGH3</accession>
<feature type="signal peptide" evidence="1">
    <location>
        <begin position="1"/>
        <end position="31"/>
    </location>
</feature>
<evidence type="ECO:0000313" key="3">
    <source>
        <dbReference type="Proteomes" id="UP000530660"/>
    </source>
</evidence>
<keyword evidence="3" id="KW-1185">Reference proteome</keyword>
<keyword evidence="1" id="KW-0732">Signal</keyword>